<evidence type="ECO:0000313" key="2">
    <source>
        <dbReference type="Proteomes" id="UP000516349"/>
    </source>
</evidence>
<proteinExistence type="predicted"/>
<gene>
    <name evidence="1" type="ORF">JGUZn3_13370</name>
</gene>
<protein>
    <submittedName>
        <fullName evidence="1">Uncharacterized protein</fullName>
    </submittedName>
</protein>
<organism evidence="1 2">
    <name type="scientific">Entomobacter blattae</name>
    <dbReference type="NCBI Taxonomy" id="2762277"/>
    <lineage>
        <taxon>Bacteria</taxon>
        <taxon>Pseudomonadati</taxon>
        <taxon>Pseudomonadota</taxon>
        <taxon>Alphaproteobacteria</taxon>
        <taxon>Acetobacterales</taxon>
        <taxon>Acetobacteraceae</taxon>
        <taxon>Entomobacter</taxon>
    </lineage>
</organism>
<keyword evidence="2" id="KW-1185">Reference proteome</keyword>
<reference evidence="1 2" key="1">
    <citation type="submission" date="2020-08" db="EMBL/GenBank/DDBJ databases">
        <title>Complete genome sequence of Entomobacter blattae G55GP.</title>
        <authorList>
            <person name="Poehlein A."/>
            <person name="Guzman J."/>
            <person name="Daniel R."/>
            <person name="Vilcinskas A."/>
        </authorList>
    </citation>
    <scope>NUCLEOTIDE SEQUENCE [LARGE SCALE GENOMIC DNA]</scope>
    <source>
        <strain evidence="1 2">G55GP</strain>
    </source>
</reference>
<evidence type="ECO:0000313" key="1">
    <source>
        <dbReference type="EMBL" id="QNT78563.1"/>
    </source>
</evidence>
<sequence length="72" mass="7874">MTLDPGLYCIFHTKNQKPADDHGFPGIRISLPPFLKHNPNVQITGFEGDGWIGAEKGVLLVQVSGKESTQVK</sequence>
<name>A0A7H1NS03_9PROT</name>
<dbReference type="AlphaFoldDB" id="A0A7H1NS03"/>
<dbReference type="EMBL" id="CP060244">
    <property type="protein sequence ID" value="QNT78563.1"/>
    <property type="molecule type" value="Genomic_DNA"/>
</dbReference>
<dbReference type="KEGG" id="ebla:JGUZn3_13370"/>
<dbReference type="Proteomes" id="UP000516349">
    <property type="component" value="Chromosome"/>
</dbReference>
<accession>A0A7H1NS03</accession>